<gene>
    <name evidence="2" type="ORF">CJ030_MR5G000455</name>
</gene>
<protein>
    <submittedName>
        <fullName evidence="2">Uncharacterized protein</fullName>
    </submittedName>
</protein>
<dbReference type="EMBL" id="RXIC02000023">
    <property type="protein sequence ID" value="KAB1214312.1"/>
    <property type="molecule type" value="Genomic_DNA"/>
</dbReference>
<reference evidence="2 3" key="1">
    <citation type="journal article" date="2019" name="Plant Biotechnol. J.">
        <title>The red bayberry genome and genetic basis of sex determination.</title>
        <authorList>
            <person name="Jia H.M."/>
            <person name="Jia H.J."/>
            <person name="Cai Q.L."/>
            <person name="Wang Y."/>
            <person name="Zhao H.B."/>
            <person name="Yang W.F."/>
            <person name="Wang G.Y."/>
            <person name="Li Y.H."/>
            <person name="Zhan D.L."/>
            <person name="Shen Y.T."/>
            <person name="Niu Q.F."/>
            <person name="Chang L."/>
            <person name="Qiu J."/>
            <person name="Zhao L."/>
            <person name="Xie H.B."/>
            <person name="Fu W.Y."/>
            <person name="Jin J."/>
            <person name="Li X.W."/>
            <person name="Jiao Y."/>
            <person name="Zhou C.C."/>
            <person name="Tu T."/>
            <person name="Chai C.Y."/>
            <person name="Gao J.L."/>
            <person name="Fan L.J."/>
            <person name="van de Weg E."/>
            <person name="Wang J.Y."/>
            <person name="Gao Z.S."/>
        </authorList>
    </citation>
    <scope>NUCLEOTIDE SEQUENCE [LARGE SCALE GENOMIC DNA]</scope>
    <source>
        <tissue evidence="2">Leaves</tissue>
    </source>
</reference>
<proteinExistence type="predicted"/>
<evidence type="ECO:0000313" key="3">
    <source>
        <dbReference type="Proteomes" id="UP000516437"/>
    </source>
</evidence>
<accession>A0A6A1VN61</accession>
<evidence type="ECO:0000313" key="2">
    <source>
        <dbReference type="EMBL" id="KAB1214312.1"/>
    </source>
</evidence>
<comment type="caution">
    <text evidence="2">The sequence shown here is derived from an EMBL/GenBank/DDBJ whole genome shotgun (WGS) entry which is preliminary data.</text>
</comment>
<keyword evidence="3" id="KW-1185">Reference proteome</keyword>
<organism evidence="2 3">
    <name type="scientific">Morella rubra</name>
    <name type="common">Chinese bayberry</name>
    <dbReference type="NCBI Taxonomy" id="262757"/>
    <lineage>
        <taxon>Eukaryota</taxon>
        <taxon>Viridiplantae</taxon>
        <taxon>Streptophyta</taxon>
        <taxon>Embryophyta</taxon>
        <taxon>Tracheophyta</taxon>
        <taxon>Spermatophyta</taxon>
        <taxon>Magnoliopsida</taxon>
        <taxon>eudicotyledons</taxon>
        <taxon>Gunneridae</taxon>
        <taxon>Pentapetalae</taxon>
        <taxon>rosids</taxon>
        <taxon>fabids</taxon>
        <taxon>Fagales</taxon>
        <taxon>Myricaceae</taxon>
        <taxon>Morella</taxon>
    </lineage>
</organism>
<evidence type="ECO:0000256" key="1">
    <source>
        <dbReference type="SAM" id="MobiDB-lite"/>
    </source>
</evidence>
<dbReference type="Proteomes" id="UP000516437">
    <property type="component" value="Chromosome 5"/>
</dbReference>
<feature type="region of interest" description="Disordered" evidence="1">
    <location>
        <begin position="72"/>
        <end position="92"/>
    </location>
</feature>
<sequence>MDTASKASSTLCEDVPKFLSSFVDAFVDFSVSGGLFLPDDPCPPDCGDSSDDRPPRWRLCGLGIPRHRTVWSRSAISTGTSRSPSRRSDSPI</sequence>
<name>A0A6A1VN61_9ROSI</name>
<dbReference type="AlphaFoldDB" id="A0A6A1VN61"/>